<evidence type="ECO:0000256" key="3">
    <source>
        <dbReference type="ARBA" id="ARBA00023163"/>
    </source>
</evidence>
<dbReference type="SMART" id="SM00342">
    <property type="entry name" value="HTH_ARAC"/>
    <property type="match status" value="1"/>
</dbReference>
<dbReference type="EMBL" id="AOPZ01000519">
    <property type="protein sequence ID" value="EPH39578.1"/>
    <property type="molecule type" value="Genomic_DNA"/>
</dbReference>
<dbReference type="Gene3D" id="1.10.10.60">
    <property type="entry name" value="Homeodomain-like"/>
    <property type="match status" value="1"/>
</dbReference>
<keyword evidence="3" id="KW-0804">Transcription</keyword>
<dbReference type="InterPro" id="IPR050204">
    <property type="entry name" value="AraC_XylS_family_regulators"/>
</dbReference>
<keyword evidence="2" id="KW-0238">DNA-binding</keyword>
<organism evidence="5 6">
    <name type="scientific">Streptomyces aurantiacus JA 4570</name>
    <dbReference type="NCBI Taxonomy" id="1286094"/>
    <lineage>
        <taxon>Bacteria</taxon>
        <taxon>Bacillati</taxon>
        <taxon>Actinomycetota</taxon>
        <taxon>Actinomycetes</taxon>
        <taxon>Kitasatosporales</taxon>
        <taxon>Streptomycetaceae</taxon>
        <taxon>Streptomyces</taxon>
        <taxon>Streptomyces aurantiacus group</taxon>
    </lineage>
</organism>
<accession>S3Z8Z4</accession>
<dbReference type="PATRIC" id="fig|1286094.4.peg.7306"/>
<keyword evidence="1" id="KW-0805">Transcription regulation</keyword>
<proteinExistence type="predicted"/>
<dbReference type="InterPro" id="IPR018062">
    <property type="entry name" value="HTH_AraC-typ_CS"/>
</dbReference>
<evidence type="ECO:0000259" key="4">
    <source>
        <dbReference type="PROSITE" id="PS01124"/>
    </source>
</evidence>
<dbReference type="PROSITE" id="PS01124">
    <property type="entry name" value="HTH_ARAC_FAMILY_2"/>
    <property type="match status" value="1"/>
</dbReference>
<comment type="caution">
    <text evidence="5">The sequence shown here is derived from an EMBL/GenBank/DDBJ whole genome shotgun (WGS) entry which is preliminary data.</text>
</comment>
<evidence type="ECO:0000313" key="5">
    <source>
        <dbReference type="EMBL" id="EPH39578.1"/>
    </source>
</evidence>
<dbReference type="InterPro" id="IPR018060">
    <property type="entry name" value="HTH_AraC"/>
</dbReference>
<evidence type="ECO:0000256" key="1">
    <source>
        <dbReference type="ARBA" id="ARBA00023015"/>
    </source>
</evidence>
<evidence type="ECO:0000313" key="6">
    <source>
        <dbReference type="Proteomes" id="UP000014629"/>
    </source>
</evidence>
<dbReference type="PANTHER" id="PTHR46796">
    <property type="entry name" value="HTH-TYPE TRANSCRIPTIONAL ACTIVATOR RHAS-RELATED"/>
    <property type="match status" value="1"/>
</dbReference>
<keyword evidence="6" id="KW-1185">Reference proteome</keyword>
<dbReference type="AlphaFoldDB" id="S3Z8Z4"/>
<feature type="domain" description="HTH araC/xylS-type" evidence="4">
    <location>
        <begin position="168"/>
        <end position="265"/>
    </location>
</feature>
<sequence>MIGARPRRRLEQNDRAAAPHGPLLAVADEVTVFGESRAYEVTRHRHPAWKAVLPLRGSVRVDGTVGAGVLVPPQYDHTCATSDGFVAVFLDPWRLRADRSGPTWLDARGVRRLVGALGECAIERFGPCAEDEGRARCASAHAHPPNVDSDALRHELAALAGPPAPVDPRVLHAVRSSAGAARLDGVAAEVGLSPARLRALFRTEVGVPLGVMRRWLRLRTAVGALVDGGGAVADAAVAAGFSDQAHLTRTARTLVGRTPASLLPR</sequence>
<gene>
    <name evidence="5" type="ORF">STRAU_7382</name>
</gene>
<dbReference type="Proteomes" id="UP000014629">
    <property type="component" value="Unassembled WGS sequence"/>
</dbReference>
<dbReference type="PROSITE" id="PS00041">
    <property type="entry name" value="HTH_ARAC_FAMILY_1"/>
    <property type="match status" value="2"/>
</dbReference>
<dbReference type="GO" id="GO:0003700">
    <property type="term" value="F:DNA-binding transcription factor activity"/>
    <property type="evidence" value="ECO:0007669"/>
    <property type="project" value="InterPro"/>
</dbReference>
<dbReference type="PANTHER" id="PTHR46796:SF15">
    <property type="entry name" value="BLL1074 PROTEIN"/>
    <property type="match status" value="1"/>
</dbReference>
<name>S3Z8Z4_9ACTN</name>
<dbReference type="Pfam" id="PF12833">
    <property type="entry name" value="HTH_18"/>
    <property type="match status" value="1"/>
</dbReference>
<dbReference type="OrthoDB" id="4549023at2"/>
<dbReference type="RefSeq" id="WP_016645488.1">
    <property type="nucleotide sequence ID" value="NZ_AOPZ01000519.1"/>
</dbReference>
<protein>
    <recommendedName>
        <fullName evidence="4">HTH araC/xylS-type domain-containing protein</fullName>
    </recommendedName>
</protein>
<reference evidence="5 6" key="1">
    <citation type="submission" date="2013-02" db="EMBL/GenBank/DDBJ databases">
        <title>Draft Genome Sequence of Streptomyces aurantiacus, Which Produces Setomimycin.</title>
        <authorList>
            <person name="Gruening B.A."/>
            <person name="Praeg A."/>
            <person name="Erxleben A."/>
            <person name="Guenther S."/>
            <person name="Mueller M."/>
        </authorList>
    </citation>
    <scope>NUCLEOTIDE SEQUENCE [LARGE SCALE GENOMIC DNA]</scope>
    <source>
        <strain evidence="5 6">JA 4570</strain>
    </source>
</reference>
<evidence type="ECO:0000256" key="2">
    <source>
        <dbReference type="ARBA" id="ARBA00023125"/>
    </source>
</evidence>
<dbReference type="GO" id="GO:0043565">
    <property type="term" value="F:sequence-specific DNA binding"/>
    <property type="evidence" value="ECO:0007669"/>
    <property type="project" value="InterPro"/>
</dbReference>